<evidence type="ECO:0000313" key="27">
    <source>
        <dbReference type="EMBL" id="KTD19821.1"/>
    </source>
</evidence>
<comment type="catalytic activity">
    <reaction evidence="12">
        <text>L-lysyl-L-alpha-amino acid(out) = L-lysyl-L-alpha-amino acid(in)</text>
        <dbReference type="Rhea" id="RHEA:79387"/>
        <dbReference type="ChEBI" id="CHEBI:229965"/>
    </reaction>
</comment>
<evidence type="ECO:0000256" key="12">
    <source>
        <dbReference type="ARBA" id="ARBA00044891"/>
    </source>
</evidence>
<dbReference type="InterPro" id="IPR020846">
    <property type="entry name" value="MFS_dom"/>
</dbReference>
<dbReference type="CDD" id="cd06174">
    <property type="entry name" value="MFS"/>
    <property type="match status" value="1"/>
</dbReference>
<dbReference type="InterPro" id="IPR011701">
    <property type="entry name" value="MFS"/>
</dbReference>
<evidence type="ECO:0000256" key="24">
    <source>
        <dbReference type="ARBA" id="ARBA00046376"/>
    </source>
</evidence>
<keyword evidence="3" id="KW-0813">Transport</keyword>
<evidence type="ECO:0000256" key="17">
    <source>
        <dbReference type="ARBA" id="ARBA00044903"/>
    </source>
</evidence>
<comment type="catalytic activity">
    <reaction evidence="9">
        <text>L-histidyl-glycine(out) = L-histidyl-glycine(in)</text>
        <dbReference type="Rhea" id="RHEA:79395"/>
        <dbReference type="ChEBI" id="CHEBI:229957"/>
    </reaction>
</comment>
<evidence type="ECO:0000256" key="4">
    <source>
        <dbReference type="ARBA" id="ARBA00022692"/>
    </source>
</evidence>
<comment type="catalytic activity">
    <reaction evidence="13">
        <text>L-alpha-aminoacyl-L-lysine(out) = L-alpha-aminoacyl-L-lysine(in)</text>
        <dbReference type="Rhea" id="RHEA:79383"/>
        <dbReference type="ChEBI" id="CHEBI:229966"/>
    </reaction>
</comment>
<dbReference type="InterPro" id="IPR036259">
    <property type="entry name" value="MFS_trans_sf"/>
</dbReference>
<evidence type="ECO:0000256" key="14">
    <source>
        <dbReference type="ARBA" id="ARBA00044898"/>
    </source>
</evidence>
<dbReference type="EMBL" id="LNYK01000033">
    <property type="protein sequence ID" value="KTD19821.1"/>
    <property type="molecule type" value="Genomic_DNA"/>
</dbReference>
<evidence type="ECO:0000256" key="13">
    <source>
        <dbReference type="ARBA" id="ARBA00044893"/>
    </source>
</evidence>
<feature type="transmembrane region" description="Helical" evidence="25">
    <location>
        <begin position="43"/>
        <end position="64"/>
    </location>
</feature>
<evidence type="ECO:0000256" key="21">
    <source>
        <dbReference type="ARBA" id="ARBA00044985"/>
    </source>
</evidence>
<feature type="transmembrane region" description="Helical" evidence="25">
    <location>
        <begin position="280"/>
        <end position="298"/>
    </location>
</feature>
<comment type="similarity">
    <text evidence="2">Belongs to the major facilitator superfamily.</text>
</comment>
<accession>A0A0W0VIW2</accession>
<comment type="subcellular location">
    <subcellularLocation>
        <location evidence="1">Lysosome membrane</location>
        <topology evidence="1">Multi-pass membrane protein</topology>
    </subcellularLocation>
</comment>
<dbReference type="Proteomes" id="UP000054997">
    <property type="component" value="Unassembled WGS sequence"/>
</dbReference>
<evidence type="ECO:0000256" key="20">
    <source>
        <dbReference type="ARBA" id="ARBA00044924"/>
    </source>
</evidence>
<evidence type="ECO:0000256" key="23">
    <source>
        <dbReference type="ARBA" id="ARBA00045709"/>
    </source>
</evidence>
<gene>
    <name evidence="27" type="primary">phtJ</name>
    <name evidence="27" type="ORF">Llon_1993</name>
</gene>
<comment type="catalytic activity">
    <reaction evidence="18">
        <text>L-histidyl-L-alpha-amino acid(out) = L-histidyl-L-alpha-amino acid(in)</text>
        <dbReference type="Rhea" id="RHEA:79379"/>
        <dbReference type="ChEBI" id="CHEBI:229964"/>
    </reaction>
</comment>
<evidence type="ECO:0000256" key="19">
    <source>
        <dbReference type="ARBA" id="ARBA00044919"/>
    </source>
</evidence>
<evidence type="ECO:0000256" key="6">
    <source>
        <dbReference type="ARBA" id="ARBA00023136"/>
    </source>
</evidence>
<comment type="catalytic activity">
    <reaction evidence="16">
        <text>L-lysyl-L-lysine(out) = L-lysyl-L-lysine(in)</text>
        <dbReference type="Rhea" id="RHEA:79403"/>
        <dbReference type="ChEBI" id="CHEBI:229956"/>
    </reaction>
</comment>
<comment type="catalytic activity">
    <reaction evidence="8">
        <text>L-lysyl-L-alanine(out) = L-lysyl-L-alanine(in)</text>
        <dbReference type="Rhea" id="RHEA:79399"/>
        <dbReference type="ChEBI" id="CHEBI:229954"/>
    </reaction>
</comment>
<feature type="transmembrane region" description="Helical" evidence="25">
    <location>
        <begin position="7"/>
        <end position="23"/>
    </location>
</feature>
<comment type="function">
    <text evidence="23">Lysosomal dipeptide uniporter that selectively exports lysine, arginine or histidine-containing dipeptides with a net positive charge from the lysosome lumen into the cytosol. Could play a role in a specific type of protein O-glycosylation indirectly regulating macrophages migration and tissue invasion. Also essential for liver homeostasis.</text>
</comment>
<dbReference type="InterPro" id="IPR052187">
    <property type="entry name" value="MFSD1"/>
</dbReference>
<evidence type="ECO:0000256" key="5">
    <source>
        <dbReference type="ARBA" id="ARBA00022989"/>
    </source>
</evidence>
<evidence type="ECO:0000256" key="7">
    <source>
        <dbReference type="ARBA" id="ARBA00023228"/>
    </source>
</evidence>
<feature type="transmembrane region" description="Helical" evidence="25">
    <location>
        <begin position="245"/>
        <end position="268"/>
    </location>
</feature>
<evidence type="ECO:0000256" key="25">
    <source>
        <dbReference type="SAM" id="Phobius"/>
    </source>
</evidence>
<keyword evidence="7" id="KW-0458">Lysosome</keyword>
<feature type="domain" description="Major facilitator superfamily (MFS) profile" evidence="26">
    <location>
        <begin position="8"/>
        <end position="401"/>
    </location>
</feature>
<feature type="transmembrane region" description="Helical" evidence="25">
    <location>
        <begin position="304"/>
        <end position="323"/>
    </location>
</feature>
<keyword evidence="6 25" id="KW-0472">Membrane</keyword>
<evidence type="ECO:0000256" key="22">
    <source>
        <dbReference type="ARBA" id="ARBA00045018"/>
    </source>
</evidence>
<comment type="catalytic activity">
    <reaction evidence="19">
        <text>L-alanyl-L-lysine(out) = L-alanyl-L-lysine(in)</text>
        <dbReference type="Rhea" id="RHEA:79415"/>
        <dbReference type="ChEBI" id="CHEBI:192470"/>
    </reaction>
</comment>
<dbReference type="Pfam" id="PF07690">
    <property type="entry name" value="MFS_1"/>
    <property type="match status" value="1"/>
</dbReference>
<comment type="catalytic activity">
    <reaction evidence="14">
        <text>L-aspartyl-L-lysine(out) = L-aspartyl-L-lysine(in)</text>
        <dbReference type="Rhea" id="RHEA:79411"/>
        <dbReference type="ChEBI" id="CHEBI:229953"/>
    </reaction>
</comment>
<comment type="caution">
    <text evidence="27">The sequence shown here is derived from an EMBL/GenBank/DDBJ whole genome shotgun (WGS) entry which is preliminary data.</text>
</comment>
<dbReference type="RefSeq" id="WP_058529961.1">
    <property type="nucleotide sequence ID" value="NZ_CAAAHZ010000001.1"/>
</dbReference>
<feature type="transmembrane region" description="Helical" evidence="25">
    <location>
        <begin position="166"/>
        <end position="184"/>
    </location>
</feature>
<dbReference type="PANTHER" id="PTHR23512">
    <property type="entry name" value="MAJOR FACILITATOR SUPERFAMILY DOMAIN-CONTAINING PROTEIN 1"/>
    <property type="match status" value="1"/>
</dbReference>
<dbReference type="GO" id="GO:0005765">
    <property type="term" value="C:lysosomal membrane"/>
    <property type="evidence" value="ECO:0007669"/>
    <property type="project" value="UniProtKB-SubCell"/>
</dbReference>
<comment type="catalytic activity">
    <reaction evidence="17">
        <text>L-arginyl-glycine(out) = L-arginyl-glycine(in)</text>
        <dbReference type="Rhea" id="RHEA:79391"/>
        <dbReference type="ChEBI" id="CHEBI:229955"/>
    </reaction>
</comment>
<evidence type="ECO:0000256" key="15">
    <source>
        <dbReference type="ARBA" id="ARBA00044899"/>
    </source>
</evidence>
<feature type="transmembrane region" description="Helical" evidence="25">
    <location>
        <begin position="211"/>
        <end position="233"/>
    </location>
</feature>
<evidence type="ECO:0000256" key="18">
    <source>
        <dbReference type="ARBA" id="ARBA00044912"/>
    </source>
</evidence>
<evidence type="ECO:0000313" key="28">
    <source>
        <dbReference type="Proteomes" id="UP000054997"/>
    </source>
</evidence>
<comment type="catalytic activity">
    <reaction evidence="20">
        <text>L-lysyl-glycine(out) = L-lysyl-glycine(in)</text>
        <dbReference type="Rhea" id="RHEA:79407"/>
        <dbReference type="ChEBI" id="CHEBI:191202"/>
    </reaction>
</comment>
<organism evidence="27 28">
    <name type="scientific">Legionella londiniensis</name>
    <dbReference type="NCBI Taxonomy" id="45068"/>
    <lineage>
        <taxon>Bacteria</taxon>
        <taxon>Pseudomonadati</taxon>
        <taxon>Pseudomonadota</taxon>
        <taxon>Gammaproteobacteria</taxon>
        <taxon>Legionellales</taxon>
        <taxon>Legionellaceae</taxon>
        <taxon>Legionella</taxon>
    </lineage>
</organism>
<dbReference type="AlphaFoldDB" id="A0A0W0VIW2"/>
<evidence type="ECO:0000256" key="11">
    <source>
        <dbReference type="ARBA" id="ARBA00044884"/>
    </source>
</evidence>
<comment type="catalytic activity">
    <reaction evidence="10">
        <text>L-alpha-aminoacyl-L-arginine(out) = L-alpha-aminoacyl-L-arginine(in)</text>
        <dbReference type="Rhea" id="RHEA:79367"/>
        <dbReference type="ChEBI" id="CHEBI:229968"/>
    </reaction>
</comment>
<protein>
    <recommendedName>
        <fullName evidence="21">Lysosomal dipeptide transporter MFSD1</fullName>
    </recommendedName>
    <alternativeName>
        <fullName evidence="22">Major facilitator superfamily domain-containing protein 1</fullName>
    </alternativeName>
</protein>
<dbReference type="Gene3D" id="1.20.1250.20">
    <property type="entry name" value="MFS general substrate transporter like domains"/>
    <property type="match status" value="2"/>
</dbReference>
<dbReference type="PATRIC" id="fig|45068.5.peg.2168"/>
<evidence type="ECO:0000259" key="26">
    <source>
        <dbReference type="PROSITE" id="PS50850"/>
    </source>
</evidence>
<dbReference type="PANTHER" id="PTHR23512:SF3">
    <property type="entry name" value="MAJOR FACILITATOR SUPERFAMILY DOMAIN-CONTAINING PROTEIN 1"/>
    <property type="match status" value="1"/>
</dbReference>
<reference evidence="27 28" key="1">
    <citation type="submission" date="2015-11" db="EMBL/GenBank/DDBJ databases">
        <title>Genomic analysis of 38 Legionella species identifies large and diverse effector repertoires.</title>
        <authorList>
            <person name="Burstein D."/>
            <person name="Amaro F."/>
            <person name="Zusman T."/>
            <person name="Lifshitz Z."/>
            <person name="Cohen O."/>
            <person name="Gilbert J.A."/>
            <person name="Pupko T."/>
            <person name="Shuman H.A."/>
            <person name="Segal G."/>
        </authorList>
    </citation>
    <scope>NUCLEOTIDE SEQUENCE [LARGE SCALE GENOMIC DNA]</scope>
    <source>
        <strain evidence="27 28">ATCC 49505</strain>
    </source>
</reference>
<dbReference type="PROSITE" id="PS50850">
    <property type="entry name" value="MFS"/>
    <property type="match status" value="1"/>
</dbReference>
<evidence type="ECO:0000256" key="2">
    <source>
        <dbReference type="ARBA" id="ARBA00008335"/>
    </source>
</evidence>
<keyword evidence="28" id="KW-1185">Reference proteome</keyword>
<dbReference type="STRING" id="45068.Llon_1993"/>
<feature type="transmembrane region" description="Helical" evidence="25">
    <location>
        <begin position="97"/>
        <end position="119"/>
    </location>
</feature>
<comment type="catalytic activity">
    <reaction evidence="15">
        <text>L-arginyl-L-alpha-amino acid(out) = L-arginyl-L-alpha-amino acid(in)</text>
        <dbReference type="Rhea" id="RHEA:79371"/>
        <dbReference type="ChEBI" id="CHEBI:84315"/>
    </reaction>
</comment>
<sequence>MKKKYQAIGLLSICGLFLFYKYISQLFPSLISDALLEQFKLSGIQVGILASSYYYSYSIMQIFAGIMLDKYSIKASASLAILITSIAILGFARADSFFLMCVYRALMGIGCSFATTLYLKCAATYTSDRTFGFVSSLLATATMLGAAIGAAPIAMIFEKTGWHDGLAYIAYAGFCLCLMSVFFIRVEQTQSDAQNISISRMKQIAINPSNIWLLVYSGITFSPIIIMGGLWGIPFLELKYHTTASSAASLISAMFIGHAVGSPVWALINASINNRKRLMLIANAVAFSSISLVLYMPVSYTEALVLLFLFGFAVGCFMLSFEICRQINGIAMMGIATALINSGEGLVGIILEPGIGLILDLVKTHGAHEFSLANYQSGLILLPLCYMISSIIVQKLPQHDALNTGNMVAENAAQS</sequence>
<dbReference type="GO" id="GO:0022857">
    <property type="term" value="F:transmembrane transporter activity"/>
    <property type="evidence" value="ECO:0007669"/>
    <property type="project" value="InterPro"/>
</dbReference>
<evidence type="ECO:0000256" key="10">
    <source>
        <dbReference type="ARBA" id="ARBA00044881"/>
    </source>
</evidence>
<feature type="transmembrane region" description="Helical" evidence="25">
    <location>
        <begin position="131"/>
        <end position="154"/>
    </location>
</feature>
<feature type="transmembrane region" description="Helical" evidence="25">
    <location>
        <begin position="330"/>
        <end position="351"/>
    </location>
</feature>
<name>A0A0W0VIW2_9GAMM</name>
<evidence type="ECO:0000256" key="1">
    <source>
        <dbReference type="ARBA" id="ARBA00004155"/>
    </source>
</evidence>
<evidence type="ECO:0000256" key="9">
    <source>
        <dbReference type="ARBA" id="ARBA00044878"/>
    </source>
</evidence>
<keyword evidence="4 25" id="KW-0812">Transmembrane</keyword>
<comment type="subunit">
    <text evidence="24">Homodimer. Interacts with lysosomal protein GLMP (via lumenal domain); the interaction starts while both proteins are still in the endoplasmic reticulum and is required for stabilization of MFSD1 in lysosomes but has no direct effect on its targeting to lysosomes or transporter activity.</text>
</comment>
<keyword evidence="5 25" id="KW-1133">Transmembrane helix</keyword>
<dbReference type="SUPFAM" id="SSF103473">
    <property type="entry name" value="MFS general substrate transporter"/>
    <property type="match status" value="1"/>
</dbReference>
<evidence type="ECO:0000256" key="8">
    <source>
        <dbReference type="ARBA" id="ARBA00044876"/>
    </source>
</evidence>
<proteinExistence type="inferred from homology"/>
<feature type="transmembrane region" description="Helical" evidence="25">
    <location>
        <begin position="71"/>
        <end position="91"/>
    </location>
</feature>
<feature type="transmembrane region" description="Helical" evidence="25">
    <location>
        <begin position="371"/>
        <end position="393"/>
    </location>
</feature>
<evidence type="ECO:0000256" key="3">
    <source>
        <dbReference type="ARBA" id="ARBA00022448"/>
    </source>
</evidence>
<evidence type="ECO:0000256" key="16">
    <source>
        <dbReference type="ARBA" id="ARBA00044900"/>
    </source>
</evidence>
<comment type="catalytic activity">
    <reaction evidence="11">
        <text>L-alpha-aminoacyl-L-histidine(out) = L-alpha-aminoacyl-L-histidine(in)</text>
        <dbReference type="Rhea" id="RHEA:79375"/>
        <dbReference type="ChEBI" id="CHEBI:229967"/>
    </reaction>
</comment>